<dbReference type="EMBL" id="BOPG01000050">
    <property type="protein sequence ID" value="GIJ60103.1"/>
    <property type="molecule type" value="Genomic_DNA"/>
</dbReference>
<keyword evidence="2" id="KW-0732">Signal</keyword>
<dbReference type="AlphaFoldDB" id="A0A8J4E3M5"/>
<feature type="region of interest" description="Disordered" evidence="1">
    <location>
        <begin position="25"/>
        <end position="62"/>
    </location>
</feature>
<protein>
    <submittedName>
        <fullName evidence="3">Uncharacterized protein</fullName>
    </submittedName>
</protein>
<feature type="signal peptide" evidence="2">
    <location>
        <begin position="1"/>
        <end position="27"/>
    </location>
</feature>
<organism evidence="3 4">
    <name type="scientific">Virgisporangium aurantiacum</name>
    <dbReference type="NCBI Taxonomy" id="175570"/>
    <lineage>
        <taxon>Bacteria</taxon>
        <taxon>Bacillati</taxon>
        <taxon>Actinomycetota</taxon>
        <taxon>Actinomycetes</taxon>
        <taxon>Micromonosporales</taxon>
        <taxon>Micromonosporaceae</taxon>
        <taxon>Virgisporangium</taxon>
    </lineage>
</organism>
<sequence>MQRAAAIAGLALMTGGLFGVTATAASAAPTQESTAATSTENDRRGGGDWDDRGGRDWGRDWGRRDRNYVVDRFDTRRECRWRGWIGENRGRWENPRCYRVGGDWLLVVERSHRRWH</sequence>
<evidence type="ECO:0000256" key="2">
    <source>
        <dbReference type="SAM" id="SignalP"/>
    </source>
</evidence>
<feature type="compositionally biased region" description="Basic and acidic residues" evidence="1">
    <location>
        <begin position="40"/>
        <end position="62"/>
    </location>
</feature>
<dbReference type="Proteomes" id="UP000612585">
    <property type="component" value="Unassembled WGS sequence"/>
</dbReference>
<name>A0A8J4E3M5_9ACTN</name>
<gene>
    <name evidence="3" type="ORF">Vau01_076190</name>
</gene>
<accession>A0A8J4E3M5</accession>
<evidence type="ECO:0000256" key="1">
    <source>
        <dbReference type="SAM" id="MobiDB-lite"/>
    </source>
</evidence>
<comment type="caution">
    <text evidence="3">The sequence shown here is derived from an EMBL/GenBank/DDBJ whole genome shotgun (WGS) entry which is preliminary data.</text>
</comment>
<reference evidence="3" key="1">
    <citation type="submission" date="2021-01" db="EMBL/GenBank/DDBJ databases">
        <title>Whole genome shotgun sequence of Virgisporangium aurantiacum NBRC 16421.</title>
        <authorList>
            <person name="Komaki H."/>
            <person name="Tamura T."/>
        </authorList>
    </citation>
    <scope>NUCLEOTIDE SEQUENCE</scope>
    <source>
        <strain evidence="3">NBRC 16421</strain>
    </source>
</reference>
<evidence type="ECO:0000313" key="4">
    <source>
        <dbReference type="Proteomes" id="UP000612585"/>
    </source>
</evidence>
<feature type="chain" id="PRO_5035208948" evidence="2">
    <location>
        <begin position="28"/>
        <end position="116"/>
    </location>
</feature>
<evidence type="ECO:0000313" key="3">
    <source>
        <dbReference type="EMBL" id="GIJ60103.1"/>
    </source>
</evidence>
<proteinExistence type="predicted"/>
<feature type="compositionally biased region" description="Polar residues" evidence="1">
    <location>
        <begin position="28"/>
        <end position="39"/>
    </location>
</feature>
<keyword evidence="4" id="KW-1185">Reference proteome</keyword>